<proteinExistence type="predicted"/>
<evidence type="ECO:0000256" key="1">
    <source>
        <dbReference type="SAM" id="Phobius"/>
    </source>
</evidence>
<name>A0A7X3K288_9BACL</name>
<accession>A0A7X3K288</accession>
<comment type="caution">
    <text evidence="2">The sequence shown here is derived from an EMBL/GenBank/DDBJ whole genome shotgun (WGS) entry which is preliminary data.</text>
</comment>
<keyword evidence="3" id="KW-1185">Reference proteome</keyword>
<protein>
    <submittedName>
        <fullName evidence="2">Uncharacterized protein</fullName>
    </submittedName>
</protein>
<feature type="transmembrane region" description="Helical" evidence="1">
    <location>
        <begin position="89"/>
        <end position="114"/>
    </location>
</feature>
<keyword evidence="1" id="KW-0812">Transmembrane</keyword>
<keyword evidence="1" id="KW-1133">Transmembrane helix</keyword>
<keyword evidence="1" id="KW-0472">Membrane</keyword>
<reference evidence="2 3" key="1">
    <citation type="journal article" date="2019" name="Microorganisms">
        <title>Paenibacillus lutrae sp. nov., A Chitinolytic Species Isolated from A River Otter in Castril Natural Park, Granada, Spain.</title>
        <authorList>
            <person name="Rodriguez M."/>
            <person name="Reina J.C."/>
            <person name="Bejar V."/>
            <person name="Llamas I."/>
        </authorList>
    </citation>
    <scope>NUCLEOTIDE SEQUENCE [LARGE SCALE GENOMIC DNA]</scope>
    <source>
        <strain evidence="2 3">N10</strain>
    </source>
</reference>
<evidence type="ECO:0000313" key="2">
    <source>
        <dbReference type="EMBL" id="MVP02586.1"/>
    </source>
</evidence>
<dbReference type="AlphaFoldDB" id="A0A7X3K288"/>
<feature type="transmembrane region" description="Helical" evidence="1">
    <location>
        <begin position="28"/>
        <end position="49"/>
    </location>
</feature>
<evidence type="ECO:0000313" key="3">
    <source>
        <dbReference type="Proteomes" id="UP000490800"/>
    </source>
</evidence>
<dbReference type="Proteomes" id="UP000490800">
    <property type="component" value="Unassembled WGS sequence"/>
</dbReference>
<sequence>MPFIKEQGAFSYEFLAHELGSERESVSLWAMVSIALGLIMACGIVYLLLSGYLKHAVIVVMTLTVSALIVIQLPPVFLWGMVLPFDGSAFLPIALHGFVLLGGIWSVGVFGALYRISKL</sequence>
<organism evidence="2 3">
    <name type="scientific">Paenibacillus lutrae</name>
    <dbReference type="NCBI Taxonomy" id="2078573"/>
    <lineage>
        <taxon>Bacteria</taxon>
        <taxon>Bacillati</taxon>
        <taxon>Bacillota</taxon>
        <taxon>Bacilli</taxon>
        <taxon>Bacillales</taxon>
        <taxon>Paenibacillaceae</taxon>
        <taxon>Paenibacillus</taxon>
    </lineage>
</organism>
<dbReference type="EMBL" id="RHLK01000030">
    <property type="protein sequence ID" value="MVP02586.1"/>
    <property type="molecule type" value="Genomic_DNA"/>
</dbReference>
<dbReference type="OrthoDB" id="2612008at2"/>
<gene>
    <name evidence="2" type="ORF">EDM21_24270</name>
</gene>
<feature type="transmembrane region" description="Helical" evidence="1">
    <location>
        <begin position="56"/>
        <end position="77"/>
    </location>
</feature>
<dbReference type="RefSeq" id="WP_157338930.1">
    <property type="nucleotide sequence ID" value="NZ_RHLK01000030.1"/>
</dbReference>